<name>A0A227NS79_9FLAO</name>
<dbReference type="EMBL" id="MUGS01000056">
    <property type="protein sequence ID" value="OXG00143.1"/>
    <property type="molecule type" value="Genomic_DNA"/>
</dbReference>
<protein>
    <submittedName>
        <fullName evidence="2">Uncharacterized protein</fullName>
    </submittedName>
</protein>
<accession>A0A227NS79</accession>
<feature type="chain" id="PRO_5030039116" evidence="1">
    <location>
        <begin position="21"/>
        <end position="197"/>
    </location>
</feature>
<gene>
    <name evidence="2" type="ORF">B0A64_20405</name>
</gene>
<keyword evidence="3" id="KW-1185">Reference proteome</keyword>
<dbReference type="OrthoDB" id="1427124at2"/>
<sequence length="197" mass="22416">MKKIALILLFCLQLMSCAFPSYVSQDRKIQTGLDFHSGKWLLNTIDAPYPSDEKLTKIALKDFTKHLKNNLSYVPKTKGILLPRNITFDPTKKQLTDLKAGTNFDYFINVKAKVVKEEIGAVDFSTHNHRGKSYRNEVTVIVEIYDLNNLEIIYSQTVNGSVQIVENSNDFYMAKTTDGLIVGAYKKIMKDINKKSI</sequence>
<feature type="signal peptide" evidence="1">
    <location>
        <begin position="1"/>
        <end position="20"/>
    </location>
</feature>
<evidence type="ECO:0000256" key="1">
    <source>
        <dbReference type="SAM" id="SignalP"/>
    </source>
</evidence>
<dbReference type="RefSeq" id="WP_089481336.1">
    <property type="nucleotide sequence ID" value="NZ_MUGS01000056.1"/>
</dbReference>
<evidence type="ECO:0000313" key="3">
    <source>
        <dbReference type="Proteomes" id="UP000214684"/>
    </source>
</evidence>
<evidence type="ECO:0000313" key="2">
    <source>
        <dbReference type="EMBL" id="OXG00143.1"/>
    </source>
</evidence>
<dbReference type="AlphaFoldDB" id="A0A227NS79"/>
<keyword evidence="1" id="KW-0732">Signal</keyword>
<comment type="caution">
    <text evidence="2">The sequence shown here is derived from an EMBL/GenBank/DDBJ whole genome shotgun (WGS) entry which is preliminary data.</text>
</comment>
<dbReference type="Proteomes" id="UP000214684">
    <property type="component" value="Unassembled WGS sequence"/>
</dbReference>
<organism evidence="2 3">
    <name type="scientific">Flavobacterium araucananum</name>
    <dbReference type="NCBI Taxonomy" id="946678"/>
    <lineage>
        <taxon>Bacteria</taxon>
        <taxon>Pseudomonadati</taxon>
        <taxon>Bacteroidota</taxon>
        <taxon>Flavobacteriia</taxon>
        <taxon>Flavobacteriales</taxon>
        <taxon>Flavobacteriaceae</taxon>
        <taxon>Flavobacterium</taxon>
    </lineage>
</organism>
<reference evidence="2 3" key="1">
    <citation type="submission" date="2016-11" db="EMBL/GenBank/DDBJ databases">
        <title>Whole genomes of Flavobacteriaceae.</title>
        <authorList>
            <person name="Stine C."/>
            <person name="Li C."/>
            <person name="Tadesse D."/>
        </authorList>
    </citation>
    <scope>NUCLEOTIDE SEQUENCE [LARGE SCALE GENOMIC DNA]</scope>
    <source>
        <strain evidence="2 3">DSM 24704</strain>
    </source>
</reference>
<proteinExistence type="predicted"/>